<gene>
    <name evidence="2" type="ORF">AB1Y20_008852</name>
</gene>
<comment type="caution">
    <text evidence="2">The sequence shown here is derived from an EMBL/GenBank/DDBJ whole genome shotgun (WGS) entry which is preliminary data.</text>
</comment>
<evidence type="ECO:0000313" key="3">
    <source>
        <dbReference type="Proteomes" id="UP001515480"/>
    </source>
</evidence>
<sequence length="146" mass="15835">MFLNTGASTSSGSAKFRAANTQPLRSEFGTVAPPDLDLDFACSSWTHHASKPPEHRKRVAASGKELASDQRRSLVSASRQPRSAPSENVPREHAEQELHLLEHLVPFYLSCSAASARNDARRFRGRAFCGSTTSTSDTTGTPASHR</sequence>
<dbReference type="EMBL" id="JBGBPQ010000019">
    <property type="protein sequence ID" value="KAL1505093.1"/>
    <property type="molecule type" value="Genomic_DNA"/>
</dbReference>
<evidence type="ECO:0000313" key="2">
    <source>
        <dbReference type="EMBL" id="KAL1505093.1"/>
    </source>
</evidence>
<keyword evidence="3" id="KW-1185">Reference proteome</keyword>
<feature type="compositionally biased region" description="Low complexity" evidence="1">
    <location>
        <begin position="130"/>
        <end position="146"/>
    </location>
</feature>
<feature type="compositionally biased region" description="Basic residues" evidence="1">
    <location>
        <begin position="48"/>
        <end position="59"/>
    </location>
</feature>
<reference evidence="2 3" key="1">
    <citation type="journal article" date="2024" name="Science">
        <title>Giant polyketide synthase enzymes in the biosynthesis of giant marine polyether toxins.</title>
        <authorList>
            <person name="Fallon T.R."/>
            <person name="Shende V.V."/>
            <person name="Wierzbicki I.H."/>
            <person name="Pendleton A.L."/>
            <person name="Watervoot N.F."/>
            <person name="Auber R.P."/>
            <person name="Gonzalez D.J."/>
            <person name="Wisecaver J.H."/>
            <person name="Moore B.S."/>
        </authorList>
    </citation>
    <scope>NUCLEOTIDE SEQUENCE [LARGE SCALE GENOMIC DNA]</scope>
    <source>
        <strain evidence="2 3">12B1</strain>
    </source>
</reference>
<feature type="region of interest" description="Disordered" evidence="1">
    <location>
        <begin position="124"/>
        <end position="146"/>
    </location>
</feature>
<protein>
    <submittedName>
        <fullName evidence="2">Uncharacterized protein</fullName>
    </submittedName>
</protein>
<evidence type="ECO:0000256" key="1">
    <source>
        <dbReference type="SAM" id="MobiDB-lite"/>
    </source>
</evidence>
<feature type="compositionally biased region" description="Polar residues" evidence="1">
    <location>
        <begin position="73"/>
        <end position="86"/>
    </location>
</feature>
<organism evidence="2 3">
    <name type="scientific">Prymnesium parvum</name>
    <name type="common">Toxic golden alga</name>
    <dbReference type="NCBI Taxonomy" id="97485"/>
    <lineage>
        <taxon>Eukaryota</taxon>
        <taxon>Haptista</taxon>
        <taxon>Haptophyta</taxon>
        <taxon>Prymnesiophyceae</taxon>
        <taxon>Prymnesiales</taxon>
        <taxon>Prymnesiaceae</taxon>
        <taxon>Prymnesium</taxon>
    </lineage>
</organism>
<proteinExistence type="predicted"/>
<dbReference type="AlphaFoldDB" id="A0AB34IUK3"/>
<accession>A0AB34IUK3</accession>
<dbReference type="Proteomes" id="UP001515480">
    <property type="component" value="Unassembled WGS sequence"/>
</dbReference>
<feature type="region of interest" description="Disordered" evidence="1">
    <location>
        <begin position="46"/>
        <end position="95"/>
    </location>
</feature>
<name>A0AB34IUK3_PRYPA</name>